<comment type="subcellular location">
    <subcellularLocation>
        <location evidence="1">Membrane</location>
        <topology evidence="1">Multi-pass membrane protein</topology>
    </subcellularLocation>
</comment>
<reference evidence="8" key="1">
    <citation type="journal article" date="2014" name="Int. J. Syst. Evol. Microbiol.">
        <title>Complete genome of a new Firmicutes species belonging to the dominant human colonic microbiota ('Ruminococcus bicirculans') reveals two chromosomes and a selective capacity to utilize plant glucans.</title>
        <authorList>
            <consortium name="NISC Comparative Sequencing Program"/>
            <person name="Wegmann U."/>
            <person name="Louis P."/>
            <person name="Goesmann A."/>
            <person name="Henrissat B."/>
            <person name="Duncan S.H."/>
            <person name="Flint H.J."/>
        </authorList>
    </citation>
    <scope>NUCLEOTIDE SEQUENCE</scope>
    <source>
        <strain evidence="8">CGMCC 1.8884</strain>
    </source>
</reference>
<dbReference type="EMBL" id="BMLZ01000051">
    <property type="protein sequence ID" value="GGP31107.1"/>
    <property type="molecule type" value="Genomic_DNA"/>
</dbReference>
<accession>A0AAV4K8I4</accession>
<evidence type="ECO:0000256" key="5">
    <source>
        <dbReference type="SAM" id="Phobius"/>
    </source>
</evidence>
<evidence type="ECO:0000313" key="7">
    <source>
        <dbReference type="EMBL" id="GGI91180.1"/>
    </source>
</evidence>
<evidence type="ECO:0000256" key="3">
    <source>
        <dbReference type="ARBA" id="ARBA00022989"/>
    </source>
</evidence>
<evidence type="ECO:0000256" key="1">
    <source>
        <dbReference type="ARBA" id="ARBA00004141"/>
    </source>
</evidence>
<comment type="caution">
    <text evidence="7">The sequence shown here is derived from an EMBL/GenBank/DDBJ whole genome shotgun (WGS) entry which is preliminary data.</text>
</comment>
<reference evidence="9" key="3">
    <citation type="journal article" date="2019" name="Int. J. Syst. Evol. Microbiol.">
        <title>The Global Catalogue of Microorganisms (GCM) 10K type strain sequencing project: providing services to taxonomists for standard genome sequencing and annotation.</title>
        <authorList>
            <consortium name="The Broad Institute Genomics Platform"/>
            <consortium name="The Broad Institute Genome Sequencing Center for Infectious Disease"/>
            <person name="Wu L."/>
            <person name="Ma J."/>
        </authorList>
    </citation>
    <scope>NUCLEOTIDE SEQUENCE [LARGE SCALE GENOMIC DNA]</scope>
    <source>
        <strain evidence="9">CGMCC 1.8884</strain>
    </source>
</reference>
<dbReference type="Proteomes" id="UP000652720">
    <property type="component" value="Unassembled WGS sequence"/>
</dbReference>
<dbReference type="PANTHER" id="PTHR37422">
    <property type="entry name" value="TEICHURONIC ACID BIOSYNTHESIS PROTEIN TUAE"/>
    <property type="match status" value="1"/>
</dbReference>
<evidence type="ECO:0000256" key="2">
    <source>
        <dbReference type="ARBA" id="ARBA00022692"/>
    </source>
</evidence>
<feature type="domain" description="O-antigen ligase-related" evidence="6">
    <location>
        <begin position="196"/>
        <end position="379"/>
    </location>
</feature>
<feature type="transmembrane region" description="Helical" evidence="5">
    <location>
        <begin position="37"/>
        <end position="55"/>
    </location>
</feature>
<feature type="transmembrane region" description="Helical" evidence="5">
    <location>
        <begin position="7"/>
        <end position="25"/>
    </location>
</feature>
<keyword evidence="3 5" id="KW-1133">Transmembrane helix</keyword>
<reference evidence="7" key="2">
    <citation type="journal article" date="2014" name="Int. J. Syst. Evol. Microbiol.">
        <title>Complete genome sequence of Corynebacterium casei LMG S-19264T (=DSM 44701T), isolated from a smear-ripened cheese.</title>
        <authorList>
            <consortium name="US DOE Joint Genome Institute (JGI-PGF)"/>
            <person name="Walter F."/>
            <person name="Albersmeier A."/>
            <person name="Kalinowski J."/>
            <person name="Ruckert C."/>
        </authorList>
    </citation>
    <scope>NUCLEOTIDE SEQUENCE</scope>
    <source>
        <strain evidence="7">CGMCC 1.8885</strain>
    </source>
</reference>
<feature type="transmembrane region" description="Helical" evidence="5">
    <location>
        <begin position="103"/>
        <end position="122"/>
    </location>
</feature>
<sequence length="440" mass="47807">MVEKQHLSPATILTGAVLILAAAAFPSDDARFTFAQGRVWLAILTLIAIMLLHLTRWQEVCQAVRVLFNRERPFNGALLVWWTCVLLSDLSAPNALLALKGSAWGQMGGGQLGLCVALFYLGQLARLEDRHWRVLGGGLGVMVVLALFEAVGLRPLFWLPTAEPYPATTIGQRGHLAGLFAAAAGFAAYRRAFSSLVLAGLGLALCNNTSALIAYIGVVLLALLMERGRDWRALGGALAVTVGAFLAVPSLTKATCTALKQPACISTKKIGVSDAPSLGVRLQFWQASWGMILERPLLGWGDEQYEARWLNYLPVEEQRRMIEAISGVPNDAKLMGTFPDYFYVSPSKGMGLVNVSNIHPHNVYVEELQNHGVVGFLLLGSFTILLLRANRRIVLVLSGYGIYLAAWFFLFAVLPIYALLLGTIVTSSLPTSLRQEVCSV</sequence>
<dbReference type="InterPro" id="IPR007016">
    <property type="entry name" value="O-antigen_ligase-rel_domated"/>
</dbReference>
<feature type="transmembrane region" description="Helical" evidence="5">
    <location>
        <begin position="372"/>
        <end position="389"/>
    </location>
</feature>
<dbReference type="AlphaFoldDB" id="A0AAV4K8I4"/>
<keyword evidence="4 5" id="KW-0472">Membrane</keyword>
<dbReference type="InterPro" id="IPR051533">
    <property type="entry name" value="WaaL-like"/>
</dbReference>
<organism evidence="7 10">
    <name type="scientific">Deinococcus wulumuqiensis</name>
    <dbReference type="NCBI Taxonomy" id="980427"/>
    <lineage>
        <taxon>Bacteria</taxon>
        <taxon>Thermotogati</taxon>
        <taxon>Deinococcota</taxon>
        <taxon>Deinococci</taxon>
        <taxon>Deinococcales</taxon>
        <taxon>Deinococcaceae</taxon>
        <taxon>Deinococcus</taxon>
    </lineage>
</organism>
<reference evidence="7" key="4">
    <citation type="submission" date="2023-08" db="EMBL/GenBank/DDBJ databases">
        <authorList>
            <person name="Sun Q."/>
            <person name="Zhou Y."/>
        </authorList>
    </citation>
    <scope>NUCLEOTIDE SEQUENCE</scope>
    <source>
        <strain evidence="8">CGMCC 1.8884</strain>
        <strain evidence="7">CGMCC 1.8885</strain>
    </source>
</reference>
<protein>
    <recommendedName>
        <fullName evidence="6">O-antigen ligase-related domain-containing protein</fullName>
    </recommendedName>
</protein>
<keyword evidence="2 5" id="KW-0812">Transmembrane</keyword>
<proteinExistence type="predicted"/>
<dbReference type="PANTHER" id="PTHR37422:SF13">
    <property type="entry name" value="LIPOPOLYSACCHARIDE BIOSYNTHESIS PROTEIN PA4999-RELATED"/>
    <property type="match status" value="1"/>
</dbReference>
<dbReference type="GeneID" id="59163583"/>
<feature type="transmembrane region" description="Helical" evidence="5">
    <location>
        <begin position="196"/>
        <end position="225"/>
    </location>
</feature>
<keyword evidence="9" id="KW-1185">Reference proteome</keyword>
<feature type="transmembrane region" description="Helical" evidence="5">
    <location>
        <begin position="170"/>
        <end position="189"/>
    </location>
</feature>
<feature type="transmembrane region" description="Helical" evidence="5">
    <location>
        <begin position="401"/>
        <end position="425"/>
    </location>
</feature>
<dbReference type="Pfam" id="PF04932">
    <property type="entry name" value="Wzy_C"/>
    <property type="match status" value="1"/>
</dbReference>
<evidence type="ECO:0000313" key="9">
    <source>
        <dbReference type="Proteomes" id="UP000630135"/>
    </source>
</evidence>
<feature type="transmembrane region" description="Helical" evidence="5">
    <location>
        <begin position="76"/>
        <end position="97"/>
    </location>
</feature>
<evidence type="ECO:0000259" key="6">
    <source>
        <dbReference type="Pfam" id="PF04932"/>
    </source>
</evidence>
<dbReference type="EMBL" id="BMMA01000036">
    <property type="protein sequence ID" value="GGI91180.1"/>
    <property type="molecule type" value="Genomic_DNA"/>
</dbReference>
<gene>
    <name evidence="8" type="ORF">GCM10008021_27580</name>
    <name evidence="7" type="ORF">GCM10010914_26940</name>
</gene>
<evidence type="ECO:0000313" key="8">
    <source>
        <dbReference type="EMBL" id="GGP31107.1"/>
    </source>
</evidence>
<dbReference type="Proteomes" id="UP000630135">
    <property type="component" value="Unassembled WGS sequence"/>
</dbReference>
<feature type="transmembrane region" description="Helical" evidence="5">
    <location>
        <begin position="134"/>
        <end position="158"/>
    </location>
</feature>
<dbReference type="GO" id="GO:0016020">
    <property type="term" value="C:membrane"/>
    <property type="evidence" value="ECO:0007669"/>
    <property type="project" value="UniProtKB-SubCell"/>
</dbReference>
<dbReference type="RefSeq" id="WP_017871351.1">
    <property type="nucleotide sequence ID" value="NZ_BMLZ01000051.1"/>
</dbReference>
<name>A0AAV4K8I4_9DEIO</name>
<evidence type="ECO:0000313" key="10">
    <source>
        <dbReference type="Proteomes" id="UP000652720"/>
    </source>
</evidence>
<feature type="transmembrane region" description="Helical" evidence="5">
    <location>
        <begin position="231"/>
        <end position="251"/>
    </location>
</feature>
<evidence type="ECO:0000256" key="4">
    <source>
        <dbReference type="ARBA" id="ARBA00023136"/>
    </source>
</evidence>